<name>A0AA88X882_9ASTE</name>
<feature type="compositionally biased region" description="Basic and acidic residues" evidence="2">
    <location>
        <begin position="393"/>
        <end position="429"/>
    </location>
</feature>
<feature type="compositionally biased region" description="Basic and acidic residues" evidence="2">
    <location>
        <begin position="464"/>
        <end position="482"/>
    </location>
</feature>
<comment type="caution">
    <text evidence="3">The sequence shown here is derived from an EMBL/GenBank/DDBJ whole genome shotgun (WGS) entry which is preliminary data.</text>
</comment>
<feature type="region of interest" description="Disordered" evidence="2">
    <location>
        <begin position="393"/>
        <end position="482"/>
    </location>
</feature>
<feature type="region of interest" description="Disordered" evidence="2">
    <location>
        <begin position="73"/>
        <end position="128"/>
    </location>
</feature>
<feature type="compositionally biased region" description="Polar residues" evidence="2">
    <location>
        <begin position="453"/>
        <end position="463"/>
    </location>
</feature>
<dbReference type="PANTHER" id="PTHR34962">
    <property type="entry name" value="EMBRYO DEFECTIVE 1703-RELATED"/>
    <property type="match status" value="1"/>
</dbReference>
<dbReference type="AlphaFoldDB" id="A0AA88X882"/>
<protein>
    <submittedName>
        <fullName evidence="3">Uncharacterized protein</fullName>
    </submittedName>
</protein>
<feature type="compositionally biased region" description="Basic and acidic residues" evidence="2">
    <location>
        <begin position="105"/>
        <end position="120"/>
    </location>
</feature>
<feature type="region of interest" description="Disordered" evidence="2">
    <location>
        <begin position="906"/>
        <end position="960"/>
    </location>
</feature>
<dbReference type="PANTHER" id="PTHR34962:SF1">
    <property type="entry name" value="EMBRYO DEFECTIVE 1703-RELATED"/>
    <property type="match status" value="1"/>
</dbReference>
<keyword evidence="4" id="KW-1185">Reference proteome</keyword>
<feature type="compositionally biased region" description="Polar residues" evidence="2">
    <location>
        <begin position="920"/>
        <end position="932"/>
    </location>
</feature>
<evidence type="ECO:0000256" key="1">
    <source>
        <dbReference type="SAM" id="Coils"/>
    </source>
</evidence>
<dbReference type="Proteomes" id="UP001188597">
    <property type="component" value="Unassembled WGS sequence"/>
</dbReference>
<dbReference type="EMBL" id="JAVXUP010000125">
    <property type="protein sequence ID" value="KAK3037330.1"/>
    <property type="molecule type" value="Genomic_DNA"/>
</dbReference>
<gene>
    <name evidence="3" type="ORF">RJ639_032092</name>
</gene>
<feature type="coiled-coil region" evidence="1">
    <location>
        <begin position="812"/>
        <end position="842"/>
    </location>
</feature>
<proteinExistence type="predicted"/>
<feature type="compositionally biased region" description="Polar residues" evidence="2">
    <location>
        <begin position="496"/>
        <end position="519"/>
    </location>
</feature>
<feature type="region of interest" description="Disordered" evidence="2">
    <location>
        <begin position="496"/>
        <end position="523"/>
    </location>
</feature>
<evidence type="ECO:0000313" key="3">
    <source>
        <dbReference type="EMBL" id="KAK3037330.1"/>
    </source>
</evidence>
<organism evidence="3 4">
    <name type="scientific">Escallonia herrerae</name>
    <dbReference type="NCBI Taxonomy" id="1293975"/>
    <lineage>
        <taxon>Eukaryota</taxon>
        <taxon>Viridiplantae</taxon>
        <taxon>Streptophyta</taxon>
        <taxon>Embryophyta</taxon>
        <taxon>Tracheophyta</taxon>
        <taxon>Spermatophyta</taxon>
        <taxon>Magnoliopsida</taxon>
        <taxon>eudicotyledons</taxon>
        <taxon>Gunneridae</taxon>
        <taxon>Pentapetalae</taxon>
        <taxon>asterids</taxon>
        <taxon>campanulids</taxon>
        <taxon>Escalloniales</taxon>
        <taxon>Escalloniaceae</taxon>
        <taxon>Escallonia</taxon>
    </lineage>
</organism>
<accession>A0AA88X882</accession>
<reference evidence="3" key="1">
    <citation type="submission" date="2022-12" db="EMBL/GenBank/DDBJ databases">
        <title>Draft genome assemblies for two species of Escallonia (Escalloniales).</title>
        <authorList>
            <person name="Chanderbali A."/>
            <person name="Dervinis C."/>
            <person name="Anghel I."/>
            <person name="Soltis D."/>
            <person name="Soltis P."/>
            <person name="Zapata F."/>
        </authorList>
    </citation>
    <scope>NUCLEOTIDE SEQUENCE</scope>
    <source>
        <strain evidence="3">UCBG64.0493</strain>
        <tissue evidence="3">Leaf</tissue>
    </source>
</reference>
<evidence type="ECO:0000313" key="4">
    <source>
        <dbReference type="Proteomes" id="UP001188597"/>
    </source>
</evidence>
<sequence>MEVLNPNIASSPQTFFRVSIFSPKCLINVHRKKALTPNFKSPLCPPFSRYSPLSTSKEFRISAKFSQFTNRRQNSLRKKLTKQPQQEQVRGSPIISDPSSNFENPVDKSDDIENPVRDSAENVEESDNLNKLKSESLRGSVLLNQLESWADQYKKDLEFWGAGSGPILTVYQDADGKVRRVDVNEDEILRRSNIEPSLYKQNELEDEELAEVNSKISYARVLARDVESGSNVIPQNSSVANFVASGEHSRFIDAIRGVTQRPGLFTRASRVGIAMLCGFFVFGALNSFFTGGEGKTDKPEYSSLEKEMMRRKLKARMEKEMSVKDSVEVLQDSVQPQVVPTERPPLHNKDLMESILKAKASSDKLVLQDAHAIRSTDFDDKIQEIRAMARRAREIERTDPLPSNTDREENQSETKWSHEEEAIQQHEDGSWTSQNDLPSGYSVEVGDLGATSGLVSEVTSVETTGRERSNTLKEKVPNDSERKTRDMRYIENGLSTSDSTEVTQTSKTDIGSCNSSNNAGRAKPRVIRSVKEAREYLSLKVDKGEQYQGPQVATVQEVDATFILPGEEKTGDCTTQVDKEDNFIELPMFNGRPDSINAKSFANVTDTANINSKAAEEGYPVLDLEGSFSSTEAGPSVLGLPKDGRMEDNSGNSSMEYSARHATVAFGDPNAKTEETIASKNDNAEDVTGRYGISDVPVAGESLDLGVAGDSSDLGSRDRTEDALPSANKENWMEKNFHEFEPIVEKIGAGFRDNYLVAKERVNQELEFTSDMIRPTDDEDDGEIDWMKDDRLKEIVFQVRENELMGRDPFYLMDAEDKLAFFEGLEKKVEKENEKLQKLHQYLHSNIENLDYGADGISLYDSPEKIIPRWKGPQVDTNPEFLNDFIEQRKTVKTLVAENLRNLANADGQQSLQESEESPSNDISSAVYTPNRGTKDGDMKTPRTVIQRSDGTARAGKKSGKEYWQHTKKWSRGFLESYNAETDPEVKAVMKDIGKDLDRWITEKEIQEAAVLMDKLPERGRKIIDDKLKKVKREMELYGPQAVMSKYSEYAEEKEEDYLWWLDLPFVLCIELYTIQDEDQKVGFYSLEMAEDLELDPKQYHVIAFEDTGDCKNMCHIIQSHMEMLGNGNAFVVAQPPKDAFREAKANGFSVTVIRKGELRLNVDQTLEEVEEQITEIGSKIYHDKMMQQRSVDINSLMKGVFGIKKPTKSCSFALAPTLRRPTFLLMPTSDVLSTRAPAVFALRLRCLDVEYSGPRFQDVCPDSRPD</sequence>
<keyword evidence="1" id="KW-0175">Coiled coil</keyword>
<evidence type="ECO:0000256" key="2">
    <source>
        <dbReference type="SAM" id="MobiDB-lite"/>
    </source>
</evidence>